<name>A0A0D6JCU4_9HYPH</name>
<dbReference type="EMBL" id="LN829119">
    <property type="protein sequence ID" value="CPR16503.1"/>
    <property type="molecule type" value="Genomic_DNA"/>
</dbReference>
<organism evidence="1 2">
    <name type="scientific">Candidatus Filomicrobium marinum</name>
    <dbReference type="NCBI Taxonomy" id="1608628"/>
    <lineage>
        <taxon>Bacteria</taxon>
        <taxon>Pseudomonadati</taxon>
        <taxon>Pseudomonadota</taxon>
        <taxon>Alphaproteobacteria</taxon>
        <taxon>Hyphomicrobiales</taxon>
        <taxon>Hyphomicrobiaceae</taxon>
        <taxon>Filomicrobium</taxon>
    </lineage>
</organism>
<dbReference type="AlphaFoldDB" id="A0A0D6JCU4"/>
<sequence length="104" mass="11819">MSPLTDHSTFPSGILINSFDQAYGQVLFGMHEDDWVLNALLFKCMMTAVDAGDYPPVFLQQTQELTAIELKRSMWVLGHIYTHPQPRIKILSVCNDTHYSDTKS</sequence>
<keyword evidence="2" id="KW-1185">Reference proteome</keyword>
<evidence type="ECO:0000313" key="1">
    <source>
        <dbReference type="EMBL" id="CPR16503.1"/>
    </source>
</evidence>
<dbReference type="KEGG" id="fiy:BN1229_v1_0839"/>
<dbReference type="KEGG" id="fil:BN1229_v1_0833"/>
<gene>
    <name evidence="1" type="ORF">YBN1229_v1_0839</name>
</gene>
<dbReference type="Proteomes" id="UP000033187">
    <property type="component" value="Chromosome 1"/>
</dbReference>
<evidence type="ECO:0000313" key="2">
    <source>
        <dbReference type="Proteomes" id="UP000033187"/>
    </source>
</evidence>
<protein>
    <submittedName>
        <fullName evidence="1">Uncharacterized protein</fullName>
    </submittedName>
</protein>
<reference evidence="2" key="1">
    <citation type="submission" date="2015-02" db="EMBL/GenBank/DDBJ databases">
        <authorList>
            <person name="Chooi Y.-H."/>
        </authorList>
    </citation>
    <scope>NUCLEOTIDE SEQUENCE [LARGE SCALE GENOMIC DNA]</scope>
    <source>
        <strain evidence="2">strain Y</strain>
    </source>
</reference>
<accession>A0A0D6JCU4</accession>
<proteinExistence type="predicted"/>